<dbReference type="EMBL" id="BOPG01000023">
    <property type="protein sequence ID" value="GIJ56159.1"/>
    <property type="molecule type" value="Genomic_DNA"/>
</dbReference>
<evidence type="ECO:0000313" key="2">
    <source>
        <dbReference type="Proteomes" id="UP000612585"/>
    </source>
</evidence>
<sequence>MSGVYVTGELAVHLERAQELIYRHLTACALCATDRHCYERSLAEGLFARYGLLPRRTPGLTRRPPRSDWDA</sequence>
<gene>
    <name evidence="1" type="ORF">Vau01_036750</name>
</gene>
<dbReference type="Proteomes" id="UP000612585">
    <property type="component" value="Unassembled WGS sequence"/>
</dbReference>
<organism evidence="1 2">
    <name type="scientific">Virgisporangium aurantiacum</name>
    <dbReference type="NCBI Taxonomy" id="175570"/>
    <lineage>
        <taxon>Bacteria</taxon>
        <taxon>Bacillati</taxon>
        <taxon>Actinomycetota</taxon>
        <taxon>Actinomycetes</taxon>
        <taxon>Micromonosporales</taxon>
        <taxon>Micromonosporaceae</taxon>
        <taxon>Virgisporangium</taxon>
    </lineage>
</organism>
<protein>
    <submittedName>
        <fullName evidence="1">Uncharacterized protein</fullName>
    </submittedName>
</protein>
<dbReference type="RefSeq" id="WP_203993990.1">
    <property type="nucleotide sequence ID" value="NZ_BOPG01000023.1"/>
</dbReference>
<dbReference type="AlphaFoldDB" id="A0A8J3Z2N6"/>
<accession>A0A8J3Z2N6</accession>
<keyword evidence="2" id="KW-1185">Reference proteome</keyword>
<evidence type="ECO:0000313" key="1">
    <source>
        <dbReference type="EMBL" id="GIJ56159.1"/>
    </source>
</evidence>
<reference evidence="1" key="1">
    <citation type="submission" date="2021-01" db="EMBL/GenBank/DDBJ databases">
        <title>Whole genome shotgun sequence of Virgisporangium aurantiacum NBRC 16421.</title>
        <authorList>
            <person name="Komaki H."/>
            <person name="Tamura T."/>
        </authorList>
    </citation>
    <scope>NUCLEOTIDE SEQUENCE</scope>
    <source>
        <strain evidence="1">NBRC 16421</strain>
    </source>
</reference>
<comment type="caution">
    <text evidence="1">The sequence shown here is derived from an EMBL/GenBank/DDBJ whole genome shotgun (WGS) entry which is preliminary data.</text>
</comment>
<name>A0A8J3Z2N6_9ACTN</name>
<proteinExistence type="predicted"/>